<dbReference type="GO" id="GO:0046872">
    <property type="term" value="F:metal ion binding"/>
    <property type="evidence" value="ECO:0007669"/>
    <property type="project" value="UniProtKB-KW"/>
</dbReference>
<feature type="domain" description="Succinylglutamate desuccinylase/Aspartoacylase catalytic" evidence="5">
    <location>
        <begin position="43"/>
        <end position="194"/>
    </location>
</feature>
<dbReference type="SUPFAM" id="SSF53187">
    <property type="entry name" value="Zn-dependent exopeptidases"/>
    <property type="match status" value="1"/>
</dbReference>
<keyword evidence="7" id="KW-1185">Reference proteome</keyword>
<dbReference type="InterPro" id="IPR050178">
    <property type="entry name" value="AspA/AstE_fam"/>
</dbReference>
<accession>A0A0G3GBE4</accession>
<name>A0A0G3GBE4_9GAMM</name>
<evidence type="ECO:0000256" key="4">
    <source>
        <dbReference type="ARBA" id="ARBA00022833"/>
    </source>
</evidence>
<evidence type="ECO:0000313" key="6">
    <source>
        <dbReference type="EMBL" id="AKJ96111.1"/>
    </source>
</evidence>
<organism evidence="6 7">
    <name type="scientific">Thioalkalivibrio versutus</name>
    <dbReference type="NCBI Taxonomy" id="106634"/>
    <lineage>
        <taxon>Bacteria</taxon>
        <taxon>Pseudomonadati</taxon>
        <taxon>Pseudomonadota</taxon>
        <taxon>Gammaproteobacteria</taxon>
        <taxon>Chromatiales</taxon>
        <taxon>Ectothiorhodospiraceae</taxon>
        <taxon>Thioalkalivibrio</taxon>
    </lineage>
</organism>
<evidence type="ECO:0000313" key="7">
    <source>
        <dbReference type="Proteomes" id="UP000064201"/>
    </source>
</evidence>
<reference evidence="6 7" key="1">
    <citation type="submission" date="2015-04" db="EMBL/GenBank/DDBJ databases">
        <title>Complete Sequence for the Genome of the Thioalkalivibrio versutus D301.</title>
        <authorList>
            <person name="Mu T."/>
            <person name="Zhou J."/>
            <person name="Xu X."/>
        </authorList>
    </citation>
    <scope>NUCLEOTIDE SEQUENCE [LARGE SCALE GENOMIC DNA]</scope>
    <source>
        <strain evidence="6 7">D301</strain>
    </source>
</reference>
<protein>
    <submittedName>
        <fullName evidence="6">Peptidase M14</fullName>
    </submittedName>
</protein>
<dbReference type="Gene3D" id="3.40.630.10">
    <property type="entry name" value="Zn peptidases"/>
    <property type="match status" value="1"/>
</dbReference>
<keyword evidence="2" id="KW-0479">Metal-binding</keyword>
<sequence length="336" mass="36869">MTLSINEYFELPDGFLEATPATLHQCVPGPALIHLEGQREPAVAVVLLLHGNEPVGLHAVQQLLRHYTGRPLPRALTLVVGNPQAAALNQRHLDDQPDFNRIWPGTEQGGSREADVFAELCRRLEGRGLFAAIDLHNNTGRNPHYACINRLEAPFLNLAALFGRTVVYFTRPRGVASMALARIAPAVTVECGHPEDAAGVDHAREMIDAVLHLDHFAQEPPRTGAIEIFHTVAQVRVRPGLQVGLDAQHDVRLEPDLDGLNFQLLPAGSRLVNVHADAQDPLIAIAEDGSEVTGEYLERAGQEIRLKRQAMPSMLTLDTRVIAQDCLCYLMEPLTL</sequence>
<dbReference type="CDD" id="cd06256">
    <property type="entry name" value="M14_ASTE_ASPA-like"/>
    <property type="match status" value="1"/>
</dbReference>
<evidence type="ECO:0000256" key="3">
    <source>
        <dbReference type="ARBA" id="ARBA00022801"/>
    </source>
</evidence>
<evidence type="ECO:0000256" key="2">
    <source>
        <dbReference type="ARBA" id="ARBA00022723"/>
    </source>
</evidence>
<dbReference type="RefSeq" id="WP_018168969.1">
    <property type="nucleotide sequence ID" value="NZ_CP011367.1"/>
</dbReference>
<dbReference type="Proteomes" id="UP000064201">
    <property type="component" value="Chromosome"/>
</dbReference>
<evidence type="ECO:0000259" key="5">
    <source>
        <dbReference type="Pfam" id="PF24827"/>
    </source>
</evidence>
<comment type="cofactor">
    <cofactor evidence="1">
        <name>Zn(2+)</name>
        <dbReference type="ChEBI" id="CHEBI:29105"/>
    </cofactor>
</comment>
<dbReference type="PATRIC" id="fig|106634.4.peg.2534"/>
<gene>
    <name evidence="6" type="ORF">TVD_12430</name>
</gene>
<dbReference type="KEGG" id="tvr:TVD_12430"/>
<dbReference type="PANTHER" id="PTHR15162">
    <property type="entry name" value="ASPARTOACYLASE"/>
    <property type="match status" value="1"/>
</dbReference>
<keyword evidence="3" id="KW-0378">Hydrolase</keyword>
<dbReference type="InterPro" id="IPR055438">
    <property type="entry name" value="AstE_AspA_cat"/>
</dbReference>
<dbReference type="EMBL" id="CP011367">
    <property type="protein sequence ID" value="AKJ96111.1"/>
    <property type="molecule type" value="Genomic_DNA"/>
</dbReference>
<dbReference type="AlphaFoldDB" id="A0A0G3GBE4"/>
<dbReference type="PANTHER" id="PTHR15162:SF7">
    <property type="entry name" value="SUCCINYLGLUTAMATE DESUCCINYLASE"/>
    <property type="match status" value="1"/>
</dbReference>
<proteinExistence type="predicted"/>
<dbReference type="GO" id="GO:0016788">
    <property type="term" value="F:hydrolase activity, acting on ester bonds"/>
    <property type="evidence" value="ECO:0007669"/>
    <property type="project" value="InterPro"/>
</dbReference>
<dbReference type="Pfam" id="PF24827">
    <property type="entry name" value="AstE_AspA_cat"/>
    <property type="match status" value="1"/>
</dbReference>
<dbReference type="GO" id="GO:0005829">
    <property type="term" value="C:cytosol"/>
    <property type="evidence" value="ECO:0007669"/>
    <property type="project" value="TreeGrafter"/>
</dbReference>
<dbReference type="STRING" id="106634.TVD_12430"/>
<keyword evidence="4" id="KW-0862">Zinc</keyword>
<dbReference type="OrthoDB" id="9782876at2"/>
<evidence type="ECO:0000256" key="1">
    <source>
        <dbReference type="ARBA" id="ARBA00001947"/>
    </source>
</evidence>